<dbReference type="InterPro" id="IPR039538">
    <property type="entry name" value="BetI_C"/>
</dbReference>
<dbReference type="SUPFAM" id="SSF48498">
    <property type="entry name" value="Tetracyclin repressor-like, C-terminal domain"/>
    <property type="match status" value="1"/>
</dbReference>
<name>A0A975FYP5_9CAUL</name>
<dbReference type="AlphaFoldDB" id="A0A975FYP5"/>
<dbReference type="InterPro" id="IPR036271">
    <property type="entry name" value="Tet_transcr_reg_TetR-rel_C_sf"/>
</dbReference>
<evidence type="ECO:0000256" key="4">
    <source>
        <dbReference type="ARBA" id="ARBA00023163"/>
    </source>
</evidence>
<dbReference type="GO" id="GO:0003677">
    <property type="term" value="F:DNA binding"/>
    <property type="evidence" value="ECO:0007669"/>
    <property type="project" value="UniProtKB-UniRule"/>
</dbReference>
<evidence type="ECO:0000313" key="8">
    <source>
        <dbReference type="Proteomes" id="UP000676409"/>
    </source>
</evidence>
<dbReference type="InterPro" id="IPR001647">
    <property type="entry name" value="HTH_TetR"/>
</dbReference>
<evidence type="ECO:0000256" key="3">
    <source>
        <dbReference type="ARBA" id="ARBA00023125"/>
    </source>
</evidence>
<dbReference type="Proteomes" id="UP000676409">
    <property type="component" value="Chromosome"/>
</dbReference>
<sequence length="192" mass="20494">MIARDEQRAMAVDHLAAHLLRSGLAQSSLRQLAAAVGVSDRMLLYYFDDKSDALAAAMERIASQLAVQLAVAVPEGTTMSAARLIAVATDLTTSEDLRRYMRLWIEVVAAAARREAPFVEIAQRIAAGFMQWIEGRLAPGETSDPDSRRALAAAVLAVIDGVALLEVCAGAELTKSAARKLGGFLSERDPSA</sequence>
<evidence type="ECO:0000256" key="2">
    <source>
        <dbReference type="ARBA" id="ARBA00023015"/>
    </source>
</evidence>
<dbReference type="InterPro" id="IPR009057">
    <property type="entry name" value="Homeodomain-like_sf"/>
</dbReference>
<dbReference type="Gene3D" id="1.10.357.10">
    <property type="entry name" value="Tetracycline Repressor, domain 2"/>
    <property type="match status" value="1"/>
</dbReference>
<reference evidence="7" key="1">
    <citation type="submission" date="2021-04" db="EMBL/GenBank/DDBJ databases">
        <title>The complete genome sequence of Caulobacter sp. S6.</title>
        <authorList>
            <person name="Tang Y."/>
            <person name="Ouyang W."/>
            <person name="Liu Q."/>
            <person name="Huang B."/>
            <person name="Guo Z."/>
            <person name="Lei P."/>
        </authorList>
    </citation>
    <scope>NUCLEOTIDE SEQUENCE</scope>
    <source>
        <strain evidence="7">S6</strain>
    </source>
</reference>
<accession>A0A975FYP5</accession>
<dbReference type="RefSeq" id="WP_211937949.1">
    <property type="nucleotide sequence ID" value="NZ_CP073078.1"/>
</dbReference>
<feature type="DNA-binding region" description="H-T-H motif" evidence="5">
    <location>
        <begin position="28"/>
        <end position="47"/>
    </location>
</feature>
<feature type="domain" description="HTH tetR-type" evidence="6">
    <location>
        <begin position="5"/>
        <end position="65"/>
    </location>
</feature>
<gene>
    <name evidence="7" type="ORF">KCG34_23125</name>
</gene>
<dbReference type="SUPFAM" id="SSF46689">
    <property type="entry name" value="Homeodomain-like"/>
    <property type="match status" value="1"/>
</dbReference>
<keyword evidence="8" id="KW-1185">Reference proteome</keyword>
<keyword evidence="3 5" id="KW-0238">DNA-binding</keyword>
<organism evidence="7 8">
    <name type="scientific">Phenylobacterium montanum</name>
    <dbReference type="NCBI Taxonomy" id="2823693"/>
    <lineage>
        <taxon>Bacteria</taxon>
        <taxon>Pseudomonadati</taxon>
        <taxon>Pseudomonadota</taxon>
        <taxon>Alphaproteobacteria</taxon>
        <taxon>Caulobacterales</taxon>
        <taxon>Caulobacteraceae</taxon>
        <taxon>Phenylobacterium</taxon>
    </lineage>
</organism>
<evidence type="ECO:0000313" key="7">
    <source>
        <dbReference type="EMBL" id="QUD87898.1"/>
    </source>
</evidence>
<proteinExistence type="predicted"/>
<evidence type="ECO:0000259" key="6">
    <source>
        <dbReference type="PROSITE" id="PS50977"/>
    </source>
</evidence>
<keyword evidence="2" id="KW-0805">Transcription regulation</keyword>
<evidence type="ECO:0000256" key="1">
    <source>
        <dbReference type="ARBA" id="ARBA00022491"/>
    </source>
</evidence>
<keyword evidence="4" id="KW-0804">Transcription</keyword>
<dbReference type="KEGG" id="caul:KCG34_23125"/>
<dbReference type="Pfam" id="PF13977">
    <property type="entry name" value="TetR_C_6"/>
    <property type="match status" value="1"/>
</dbReference>
<keyword evidence="1" id="KW-0678">Repressor</keyword>
<dbReference type="EMBL" id="CP073078">
    <property type="protein sequence ID" value="QUD87898.1"/>
    <property type="molecule type" value="Genomic_DNA"/>
</dbReference>
<protein>
    <submittedName>
        <fullName evidence="7">TetR/AcrR family transcriptional regulator</fullName>
    </submittedName>
</protein>
<dbReference type="PROSITE" id="PS50977">
    <property type="entry name" value="HTH_TETR_2"/>
    <property type="match status" value="1"/>
</dbReference>
<evidence type="ECO:0000256" key="5">
    <source>
        <dbReference type="PROSITE-ProRule" id="PRU00335"/>
    </source>
</evidence>